<reference evidence="1 2" key="1">
    <citation type="journal article" date="2023" name="G3 (Bethesda)">
        <title>A haplotype-resolved chromosome-scale genome for Quercus rubra L. provides insights into the genetics of adaptive traits for red oak species.</title>
        <authorList>
            <person name="Kapoor B."/>
            <person name="Jenkins J."/>
            <person name="Schmutz J."/>
            <person name="Zhebentyayeva T."/>
            <person name="Kuelheim C."/>
            <person name="Coggeshall M."/>
            <person name="Heim C."/>
            <person name="Lasky J.R."/>
            <person name="Leites L."/>
            <person name="Islam-Faridi N."/>
            <person name="Romero-Severson J."/>
            <person name="DeLeo V.L."/>
            <person name="Lucas S.M."/>
            <person name="Lazic D."/>
            <person name="Gailing O."/>
            <person name="Carlson J."/>
            <person name="Staton M."/>
        </authorList>
    </citation>
    <scope>NUCLEOTIDE SEQUENCE [LARGE SCALE GENOMIC DNA]</scope>
    <source>
        <strain evidence="1">Pseudo-F2</strain>
    </source>
</reference>
<name>A0AAN7IB85_QUERU</name>
<dbReference type="Gene3D" id="3.30.70.270">
    <property type="match status" value="1"/>
</dbReference>
<proteinExistence type="predicted"/>
<keyword evidence="2" id="KW-1185">Reference proteome</keyword>
<dbReference type="AlphaFoldDB" id="A0AAN7IB85"/>
<dbReference type="EMBL" id="JAXUIC010000010">
    <property type="protein sequence ID" value="KAK4567576.1"/>
    <property type="molecule type" value="Genomic_DNA"/>
</dbReference>
<dbReference type="PANTHER" id="PTHR24559">
    <property type="entry name" value="TRANSPOSON TY3-I GAG-POL POLYPROTEIN"/>
    <property type="match status" value="1"/>
</dbReference>
<dbReference type="Proteomes" id="UP001324115">
    <property type="component" value="Unassembled WGS sequence"/>
</dbReference>
<dbReference type="InterPro" id="IPR043502">
    <property type="entry name" value="DNA/RNA_pol_sf"/>
</dbReference>
<dbReference type="PANTHER" id="PTHR24559:SF439">
    <property type="entry name" value="RETROTRANSPOSON, UNCLASSIFIED-LIKE PROTEIN"/>
    <property type="match status" value="1"/>
</dbReference>
<accession>A0AAN7IB85</accession>
<evidence type="ECO:0008006" key="3">
    <source>
        <dbReference type="Google" id="ProtNLM"/>
    </source>
</evidence>
<dbReference type="InterPro" id="IPR053134">
    <property type="entry name" value="RNA-dir_DNA_polymerase"/>
</dbReference>
<gene>
    <name evidence="1" type="ORF">RGQ29_003372</name>
</gene>
<dbReference type="SUPFAM" id="SSF56672">
    <property type="entry name" value="DNA/RNA polymerases"/>
    <property type="match status" value="1"/>
</dbReference>
<evidence type="ECO:0000313" key="2">
    <source>
        <dbReference type="Proteomes" id="UP001324115"/>
    </source>
</evidence>
<organism evidence="1 2">
    <name type="scientific">Quercus rubra</name>
    <name type="common">Northern red oak</name>
    <name type="synonym">Quercus borealis</name>
    <dbReference type="NCBI Taxonomy" id="3512"/>
    <lineage>
        <taxon>Eukaryota</taxon>
        <taxon>Viridiplantae</taxon>
        <taxon>Streptophyta</taxon>
        <taxon>Embryophyta</taxon>
        <taxon>Tracheophyta</taxon>
        <taxon>Spermatophyta</taxon>
        <taxon>Magnoliopsida</taxon>
        <taxon>eudicotyledons</taxon>
        <taxon>Gunneridae</taxon>
        <taxon>Pentapetalae</taxon>
        <taxon>rosids</taxon>
        <taxon>fabids</taxon>
        <taxon>Fagales</taxon>
        <taxon>Fagaceae</taxon>
        <taxon>Quercus</taxon>
    </lineage>
</organism>
<dbReference type="InterPro" id="IPR043128">
    <property type="entry name" value="Rev_trsase/Diguanyl_cyclase"/>
</dbReference>
<sequence>MATPLGSWGQDGENEIFLPRKHVSKPLPKACRKDEFPLPNMDLLIDSAAGSVMFSFVDRFSEYNQIIMAPKDTEKTAFKTPIGTGGLCG</sequence>
<evidence type="ECO:0000313" key="1">
    <source>
        <dbReference type="EMBL" id="KAK4567576.1"/>
    </source>
</evidence>
<comment type="caution">
    <text evidence="1">The sequence shown here is derived from an EMBL/GenBank/DDBJ whole genome shotgun (WGS) entry which is preliminary data.</text>
</comment>
<protein>
    <recommendedName>
        <fullName evidence="3">Reverse transcriptase</fullName>
    </recommendedName>
</protein>